<reference evidence="2 3" key="1">
    <citation type="submission" date="2017-11" db="EMBL/GenBank/DDBJ databases">
        <title>A major lineage of nontailed dsDNA viruses as unrecognized killers of marine bacteria.</title>
        <authorList>
            <person name="Kauffman K.M."/>
            <person name="Hussain F.A."/>
            <person name="Yang J."/>
            <person name="Arevalo P."/>
            <person name="Brown J.M."/>
            <person name="Chang W.K."/>
            <person name="VanInsberghe D."/>
            <person name="Elsherbini J."/>
            <person name="Cutler M.B."/>
            <person name="Kelly L."/>
            <person name="Polz M.F."/>
        </authorList>
    </citation>
    <scope>NUCLEOTIDE SEQUENCE [LARGE SCALE GENOMIC DNA]</scope>
</reference>
<evidence type="ECO:0000313" key="3">
    <source>
        <dbReference type="Proteomes" id="UP000259765"/>
    </source>
</evidence>
<evidence type="ECO:0000256" key="1">
    <source>
        <dbReference type="SAM" id="MobiDB-lite"/>
    </source>
</evidence>
<dbReference type="EMBL" id="MG592470">
    <property type="protein sequence ID" value="AUR87202.1"/>
    <property type="molecule type" value="Genomic_DNA"/>
</dbReference>
<keyword evidence="3" id="KW-1185">Reference proteome</keyword>
<accession>A0A2I7R0M7</accession>
<evidence type="ECO:0000313" key="2">
    <source>
        <dbReference type="EMBL" id="AUR87202.1"/>
    </source>
</evidence>
<proteinExistence type="predicted"/>
<feature type="region of interest" description="Disordered" evidence="1">
    <location>
        <begin position="1"/>
        <end position="31"/>
    </location>
</feature>
<gene>
    <name evidence="2" type="ORF">NVP1097O_56</name>
</gene>
<organism evidence="2 3">
    <name type="scientific">Vibrio phage 1.097.O._10N.286.49.B3</name>
    <dbReference type="NCBI Taxonomy" id="1881383"/>
    <lineage>
        <taxon>Viruses</taxon>
        <taxon>Duplodnaviria</taxon>
        <taxon>Heunggongvirae</taxon>
        <taxon>Uroviricota</taxon>
        <taxon>Caudoviricetes</taxon>
        <taxon>Schitoviridae</taxon>
        <taxon>Pontosvirinae</taxon>
        <taxon>Dorisvirus</taxon>
        <taxon>Dorisvirus 49B3</taxon>
    </lineage>
</organism>
<name>A0A2I7R0M7_9CAUD</name>
<protein>
    <submittedName>
        <fullName evidence="2">Uncharacterized protein</fullName>
    </submittedName>
</protein>
<dbReference type="Proteomes" id="UP000259765">
    <property type="component" value="Segment"/>
</dbReference>
<sequence>MSSADRMCDPFGTDQGLYVNSSSGGSIVRPDPGLQRLAHRPINTSLAGLSRIAKDIGEEQFKEMAPHMYALYKEMKLISDYHKMADILEDN</sequence>